<evidence type="ECO:0000256" key="6">
    <source>
        <dbReference type="ARBA" id="ARBA00022884"/>
    </source>
</evidence>
<evidence type="ECO:0000256" key="13">
    <source>
        <dbReference type="RuleBase" id="RU004005"/>
    </source>
</evidence>
<dbReference type="HAMAP" id="MF_01309_B">
    <property type="entry name" value="Ribosomal_uS3_B"/>
    <property type="match status" value="1"/>
</dbReference>
<dbReference type="InterPro" id="IPR018260">
    <property type="entry name" value="Ribosomal_uL22_CS"/>
</dbReference>
<dbReference type="NCBIfam" id="TIGR01009">
    <property type="entry name" value="rpsC_bact"/>
    <property type="match status" value="1"/>
</dbReference>
<dbReference type="NCBIfam" id="TIGR01044">
    <property type="entry name" value="rplV_bact"/>
    <property type="match status" value="1"/>
</dbReference>
<keyword evidence="5" id="KW-0699">rRNA-binding</keyword>
<dbReference type="Gene3D" id="3.30.1140.32">
    <property type="entry name" value="Ribosomal protein S3, C-terminal domain"/>
    <property type="match status" value="1"/>
</dbReference>
<dbReference type="GO" id="GO:0019843">
    <property type="term" value="F:rRNA binding"/>
    <property type="evidence" value="ECO:0007669"/>
    <property type="project" value="UniProtKB-KW"/>
</dbReference>
<keyword evidence="4" id="KW-0934">Plastid</keyword>
<dbReference type="OrthoDB" id="1842609at2759"/>
<dbReference type="InterPro" id="IPR015946">
    <property type="entry name" value="KH_dom-like_a/b"/>
</dbReference>
<protein>
    <recommendedName>
        <fullName evidence="10">Large ribosomal subunit protein uL22c</fullName>
    </recommendedName>
    <alternativeName>
        <fullName evidence="9">Small ribosomal subunit protein uS3c</fullName>
    </alternativeName>
</protein>
<dbReference type="GO" id="GO:0022627">
    <property type="term" value="C:cytosolic small ribosomal subunit"/>
    <property type="evidence" value="ECO:0007669"/>
    <property type="project" value="TreeGrafter"/>
</dbReference>
<dbReference type="InterPro" id="IPR057258">
    <property type="entry name" value="Ribosomal_uS3"/>
</dbReference>
<evidence type="ECO:0000256" key="12">
    <source>
        <dbReference type="RuleBase" id="RU003624"/>
    </source>
</evidence>
<evidence type="ECO:0000256" key="10">
    <source>
        <dbReference type="ARBA" id="ARBA00035285"/>
    </source>
</evidence>
<keyword evidence="8 12" id="KW-0687">Ribonucleoprotein</keyword>
<dbReference type="InterPro" id="IPR001351">
    <property type="entry name" value="Ribosomal_uS3_C"/>
</dbReference>
<feature type="domain" description="KH type-2" evidence="14">
    <location>
        <begin position="200"/>
        <end position="277"/>
    </location>
</feature>
<dbReference type="Gene3D" id="3.30.300.20">
    <property type="match status" value="1"/>
</dbReference>
<dbReference type="FunFam" id="3.30.1140.32:FF:000003">
    <property type="entry name" value="30S ribosomal protein S3, chloroplastic"/>
    <property type="match status" value="1"/>
</dbReference>
<evidence type="ECO:0000313" key="16">
    <source>
        <dbReference type="Proteomes" id="UP000283530"/>
    </source>
</evidence>
<dbReference type="SUPFAM" id="SSF54821">
    <property type="entry name" value="Ribosomal protein S3 C-terminal domain"/>
    <property type="match status" value="1"/>
</dbReference>
<dbReference type="InterPro" id="IPR036419">
    <property type="entry name" value="Ribosomal_S3_C_sf"/>
</dbReference>
<dbReference type="PANTHER" id="PTHR11760:SF19">
    <property type="entry name" value="SMALL RIBOSOMAL SUBUNIT PROTEIN US3C"/>
    <property type="match status" value="1"/>
</dbReference>
<organism evidence="15 16">
    <name type="scientific">Cinnamomum micranthum f. kanehirae</name>
    <dbReference type="NCBI Taxonomy" id="337451"/>
    <lineage>
        <taxon>Eukaryota</taxon>
        <taxon>Viridiplantae</taxon>
        <taxon>Streptophyta</taxon>
        <taxon>Embryophyta</taxon>
        <taxon>Tracheophyta</taxon>
        <taxon>Spermatophyta</taxon>
        <taxon>Magnoliopsida</taxon>
        <taxon>Magnoliidae</taxon>
        <taxon>Laurales</taxon>
        <taxon>Lauraceae</taxon>
        <taxon>Cinnamomum</taxon>
    </lineage>
</organism>
<name>A0A443Q4D8_9MAGN</name>
<dbReference type="PROSITE" id="PS00548">
    <property type="entry name" value="RIBOSOMAL_S3"/>
    <property type="match status" value="1"/>
</dbReference>
<sequence>MSKWRKWKKTLKKQKMKRSSSTQVQALAQRICMSAHKARRVIDQIRGHSYEKTLMLLELMPYRAFYPIFKLVYSAAANASHNKSFNEADSVISKAEVNGGTIVKKLKPRARGRSYPIERPACHIIIVLKDSSKKKTDQDIFLETKNIYREGEREKKKMGQKINPLGFRLGENQSHRSLWFAQPKSYYIGLQEDEKIRDCIKIYVQKNIRVSSSFEGIGIAHIEIQKKMDLIQVIIYIGFPNLLIEGQTRGIEELQINVQKGLHSVNRRLNIAITRVAKPYGQPNILAEYIALQLKNRVSFRKAMKKAIELTEQADTKGIQVEIAGRIDGKEIARVEWIREGRVPLQTIRAKIDHCSYTVRTAYGALGIKIWIFVDEQ</sequence>
<dbReference type="EMBL" id="QPKB01000210">
    <property type="protein sequence ID" value="RWR97894.1"/>
    <property type="molecule type" value="Genomic_DNA"/>
</dbReference>
<dbReference type="InterPro" id="IPR009019">
    <property type="entry name" value="KH_sf_prok-type"/>
</dbReference>
<dbReference type="GO" id="GO:0015934">
    <property type="term" value="C:large ribosomal subunit"/>
    <property type="evidence" value="ECO:0007669"/>
    <property type="project" value="InterPro"/>
</dbReference>
<dbReference type="InterPro" id="IPR005704">
    <property type="entry name" value="Ribosomal_uS3_bac-typ"/>
</dbReference>
<reference evidence="15 16" key="1">
    <citation type="journal article" date="2019" name="Nat. Plants">
        <title>Stout camphor tree genome fills gaps in understanding of flowering plant genome evolution.</title>
        <authorList>
            <person name="Chaw S.M."/>
            <person name="Liu Y.C."/>
            <person name="Wu Y.W."/>
            <person name="Wang H.Y."/>
            <person name="Lin C.I."/>
            <person name="Wu C.S."/>
            <person name="Ke H.M."/>
            <person name="Chang L.Y."/>
            <person name="Hsu C.Y."/>
            <person name="Yang H.T."/>
            <person name="Sudianto E."/>
            <person name="Hsu M.H."/>
            <person name="Wu K.P."/>
            <person name="Wang L.N."/>
            <person name="Leebens-Mack J.H."/>
            <person name="Tsai I.J."/>
        </authorList>
    </citation>
    <scope>NUCLEOTIDE SEQUENCE [LARGE SCALE GENOMIC DNA]</scope>
    <source>
        <strain evidence="16">cv. Chaw 1501</strain>
        <tissue evidence="15">Young leaves</tissue>
    </source>
</reference>
<dbReference type="STRING" id="337451.A0A443Q4D8"/>
<dbReference type="FunFam" id="3.30.300.20:FF:000008">
    <property type="entry name" value="30S ribosomal protein S3, chloroplastic"/>
    <property type="match status" value="1"/>
</dbReference>
<dbReference type="Proteomes" id="UP000283530">
    <property type="component" value="Unassembled WGS sequence"/>
</dbReference>
<evidence type="ECO:0000256" key="11">
    <source>
        <dbReference type="PROSITE-ProRule" id="PRU00118"/>
    </source>
</evidence>
<keyword evidence="6 11" id="KW-0694">RNA-binding</keyword>
<proteinExistence type="inferred from homology"/>
<dbReference type="HAMAP" id="MF_01331_B">
    <property type="entry name" value="Ribosomal_uL22_B"/>
    <property type="match status" value="1"/>
</dbReference>
<dbReference type="PROSITE" id="PS00464">
    <property type="entry name" value="RIBOSOMAL_L22"/>
    <property type="match status" value="1"/>
</dbReference>
<dbReference type="InterPro" id="IPR001063">
    <property type="entry name" value="Ribosomal_uL22"/>
</dbReference>
<evidence type="ECO:0000256" key="3">
    <source>
        <dbReference type="ARBA" id="ARBA00010761"/>
    </source>
</evidence>
<dbReference type="CDD" id="cd00336">
    <property type="entry name" value="Ribosomal_L22"/>
    <property type="match status" value="1"/>
</dbReference>
<evidence type="ECO:0000256" key="5">
    <source>
        <dbReference type="ARBA" id="ARBA00022730"/>
    </source>
</evidence>
<dbReference type="GO" id="GO:0009536">
    <property type="term" value="C:plastid"/>
    <property type="evidence" value="ECO:0007669"/>
    <property type="project" value="UniProtKB-SubCell"/>
</dbReference>
<evidence type="ECO:0000256" key="1">
    <source>
        <dbReference type="ARBA" id="ARBA00004474"/>
    </source>
</evidence>
<comment type="similarity">
    <text evidence="2 13">Belongs to the universal ribosomal protein uL22 family.</text>
</comment>
<dbReference type="PROSITE" id="PS50823">
    <property type="entry name" value="KH_TYPE_2"/>
    <property type="match status" value="1"/>
</dbReference>
<evidence type="ECO:0000256" key="7">
    <source>
        <dbReference type="ARBA" id="ARBA00022980"/>
    </source>
</evidence>
<keyword evidence="16" id="KW-1185">Reference proteome</keyword>
<dbReference type="PANTHER" id="PTHR11760">
    <property type="entry name" value="30S/40S RIBOSOMAL PROTEIN S3"/>
    <property type="match status" value="1"/>
</dbReference>
<evidence type="ECO:0000256" key="2">
    <source>
        <dbReference type="ARBA" id="ARBA00009451"/>
    </source>
</evidence>
<dbReference type="Gene3D" id="3.90.470.10">
    <property type="entry name" value="Ribosomal protein L22/L17"/>
    <property type="match status" value="1"/>
</dbReference>
<dbReference type="SUPFAM" id="SSF54843">
    <property type="entry name" value="Ribosomal protein L22"/>
    <property type="match status" value="1"/>
</dbReference>
<accession>A0A443Q4D8</accession>
<comment type="similarity">
    <text evidence="3 12">Belongs to the universal ribosomal protein uS3 family.</text>
</comment>
<dbReference type="CDD" id="cd02412">
    <property type="entry name" value="KH-II_30S_S3"/>
    <property type="match status" value="1"/>
</dbReference>
<evidence type="ECO:0000256" key="4">
    <source>
        <dbReference type="ARBA" id="ARBA00022640"/>
    </source>
</evidence>
<keyword evidence="7 12" id="KW-0689">Ribosomal protein</keyword>
<gene>
    <name evidence="15" type="ORF">CKAN_02736400</name>
</gene>
<dbReference type="GO" id="GO:0003735">
    <property type="term" value="F:structural constituent of ribosome"/>
    <property type="evidence" value="ECO:0007669"/>
    <property type="project" value="InterPro"/>
</dbReference>
<comment type="caution">
    <text evidence="15">The sequence shown here is derived from an EMBL/GenBank/DDBJ whole genome shotgun (WGS) entry which is preliminary data.</text>
</comment>
<dbReference type="SUPFAM" id="SSF54814">
    <property type="entry name" value="Prokaryotic type KH domain (KH-domain type II)"/>
    <property type="match status" value="1"/>
</dbReference>
<dbReference type="Pfam" id="PF00237">
    <property type="entry name" value="Ribosomal_L22"/>
    <property type="match status" value="1"/>
</dbReference>
<evidence type="ECO:0000256" key="8">
    <source>
        <dbReference type="ARBA" id="ARBA00023274"/>
    </source>
</evidence>
<dbReference type="InterPro" id="IPR005727">
    <property type="entry name" value="Ribosomal_uL22_bac/chlpt-type"/>
</dbReference>
<dbReference type="InterPro" id="IPR018280">
    <property type="entry name" value="Ribosomal_uS3_CS"/>
</dbReference>
<evidence type="ECO:0000313" key="15">
    <source>
        <dbReference type="EMBL" id="RWR97894.1"/>
    </source>
</evidence>
<evidence type="ECO:0000259" key="14">
    <source>
        <dbReference type="PROSITE" id="PS50823"/>
    </source>
</evidence>
<dbReference type="GO" id="GO:0006412">
    <property type="term" value="P:translation"/>
    <property type="evidence" value="ECO:0007669"/>
    <property type="project" value="InterPro"/>
</dbReference>
<dbReference type="InterPro" id="IPR004044">
    <property type="entry name" value="KH_dom_type_2"/>
</dbReference>
<dbReference type="Pfam" id="PF00189">
    <property type="entry name" value="Ribosomal_S3_C"/>
    <property type="match status" value="1"/>
</dbReference>
<dbReference type="InterPro" id="IPR036394">
    <property type="entry name" value="Ribosomal_uL22_sf"/>
</dbReference>
<evidence type="ECO:0000256" key="9">
    <source>
        <dbReference type="ARBA" id="ARBA00035154"/>
    </source>
</evidence>
<comment type="subcellular location">
    <subcellularLocation>
        <location evidence="1">Plastid</location>
    </subcellularLocation>
</comment>
<dbReference type="AlphaFoldDB" id="A0A443Q4D8"/>